<evidence type="ECO:0000256" key="1">
    <source>
        <dbReference type="RuleBase" id="RU000363"/>
    </source>
</evidence>
<dbReference type="PROSITE" id="PS00061">
    <property type="entry name" value="ADH_SHORT"/>
    <property type="match status" value="1"/>
</dbReference>
<protein>
    <submittedName>
        <fullName evidence="2">Short-chain dehydrogenase/reductase SDR</fullName>
    </submittedName>
</protein>
<dbReference type="STRING" id="29655.A0A0K9PAF4"/>
<reference evidence="3" key="1">
    <citation type="journal article" date="2016" name="Nature">
        <title>The genome of the seagrass Zostera marina reveals angiosperm adaptation to the sea.</title>
        <authorList>
            <person name="Olsen J.L."/>
            <person name="Rouze P."/>
            <person name="Verhelst B."/>
            <person name="Lin Y.-C."/>
            <person name="Bayer T."/>
            <person name="Collen J."/>
            <person name="Dattolo E."/>
            <person name="De Paoli E."/>
            <person name="Dittami S."/>
            <person name="Maumus F."/>
            <person name="Michel G."/>
            <person name="Kersting A."/>
            <person name="Lauritano C."/>
            <person name="Lohaus R."/>
            <person name="Toepel M."/>
            <person name="Tonon T."/>
            <person name="Vanneste K."/>
            <person name="Amirebrahimi M."/>
            <person name="Brakel J."/>
            <person name="Bostroem C."/>
            <person name="Chovatia M."/>
            <person name="Grimwood J."/>
            <person name="Jenkins J.W."/>
            <person name="Jueterbock A."/>
            <person name="Mraz A."/>
            <person name="Stam W.T."/>
            <person name="Tice H."/>
            <person name="Bornberg-Bauer E."/>
            <person name="Green P.J."/>
            <person name="Pearson G.A."/>
            <person name="Procaccini G."/>
            <person name="Duarte C.M."/>
            <person name="Schmutz J."/>
            <person name="Reusch T.B.H."/>
            <person name="Van de Peer Y."/>
        </authorList>
    </citation>
    <scope>NUCLEOTIDE SEQUENCE [LARGE SCALE GENOMIC DNA]</scope>
    <source>
        <strain evidence="3">cv. Finnish</strain>
    </source>
</reference>
<organism evidence="2 3">
    <name type="scientific">Zostera marina</name>
    <name type="common">Eelgrass</name>
    <dbReference type="NCBI Taxonomy" id="29655"/>
    <lineage>
        <taxon>Eukaryota</taxon>
        <taxon>Viridiplantae</taxon>
        <taxon>Streptophyta</taxon>
        <taxon>Embryophyta</taxon>
        <taxon>Tracheophyta</taxon>
        <taxon>Spermatophyta</taxon>
        <taxon>Magnoliopsida</taxon>
        <taxon>Liliopsida</taxon>
        <taxon>Zosteraceae</taxon>
        <taxon>Zostera</taxon>
    </lineage>
</organism>
<evidence type="ECO:0000313" key="2">
    <source>
        <dbReference type="EMBL" id="KMZ65954.1"/>
    </source>
</evidence>
<dbReference type="OrthoDB" id="47007at2759"/>
<proteinExistence type="inferred from homology"/>
<dbReference type="GO" id="GO:0005829">
    <property type="term" value="C:cytosol"/>
    <property type="evidence" value="ECO:0000318"/>
    <property type="project" value="GO_Central"/>
</dbReference>
<evidence type="ECO:0000313" key="3">
    <source>
        <dbReference type="Proteomes" id="UP000036987"/>
    </source>
</evidence>
<dbReference type="Gene3D" id="3.40.50.720">
    <property type="entry name" value="NAD(P)-binding Rossmann-like Domain"/>
    <property type="match status" value="1"/>
</dbReference>
<dbReference type="GO" id="GO:0016616">
    <property type="term" value="F:oxidoreductase activity, acting on the CH-OH group of donors, NAD or NADP as acceptor"/>
    <property type="evidence" value="ECO:0000318"/>
    <property type="project" value="GO_Central"/>
</dbReference>
<dbReference type="OMA" id="MARIWFV"/>
<sequence>MAPAMIGGISHHKIVMITGVSRGLGRALSLELASQGHTIIGCARSQDKLDTLMEELPRKFQQNHFLTNLDIRSDLSVKEMAKLVVETGQVPDIIVNNAGCINKNNKMWEVSAEEFDTVIDTNIKGVANVLRHFLPLLIKKKQGIVVNFSSGWGRSAAAEVATYCATKWAIEGLTRSVAKEVPPGIAMVALSPGVINTSLLASCFGASSALYQTPEAWAPNAAAMILHLTTEDNGASLTV</sequence>
<dbReference type="InterPro" id="IPR036291">
    <property type="entry name" value="NAD(P)-bd_dom_sf"/>
</dbReference>
<dbReference type="PANTHER" id="PTHR45267">
    <property type="match status" value="1"/>
</dbReference>
<dbReference type="Proteomes" id="UP000036987">
    <property type="component" value="Unassembled WGS sequence"/>
</dbReference>
<dbReference type="PANTHER" id="PTHR45267:SF2">
    <property type="entry name" value="NADPH-DEPENDENT PTERIN ALDEHYDE REDUCTASE"/>
    <property type="match status" value="1"/>
</dbReference>
<dbReference type="EMBL" id="LFYR01000994">
    <property type="protein sequence ID" value="KMZ65954.1"/>
    <property type="molecule type" value="Genomic_DNA"/>
</dbReference>
<keyword evidence="3" id="KW-1185">Reference proteome</keyword>
<comment type="similarity">
    <text evidence="1">Belongs to the short-chain dehydrogenases/reductases (SDR) family.</text>
</comment>
<dbReference type="PRINTS" id="PR00081">
    <property type="entry name" value="GDHRDH"/>
</dbReference>
<dbReference type="PRINTS" id="PR00080">
    <property type="entry name" value="SDRFAMILY"/>
</dbReference>
<comment type="caution">
    <text evidence="2">The sequence shown here is derived from an EMBL/GenBank/DDBJ whole genome shotgun (WGS) entry which is preliminary data.</text>
</comment>
<dbReference type="InterPro" id="IPR020904">
    <property type="entry name" value="Sc_DH/Rdtase_CS"/>
</dbReference>
<dbReference type="InterPro" id="IPR002347">
    <property type="entry name" value="SDR_fam"/>
</dbReference>
<dbReference type="GO" id="GO:0006760">
    <property type="term" value="P:folic acid-containing compound metabolic process"/>
    <property type="evidence" value="ECO:0000318"/>
    <property type="project" value="GO_Central"/>
</dbReference>
<dbReference type="FunFam" id="3.40.50.720:FF:000434">
    <property type="entry name" value="NADPH-dependent pterin aldehyde reductase"/>
    <property type="match status" value="1"/>
</dbReference>
<accession>A0A0K9PAF4</accession>
<dbReference type="InterPro" id="IPR053241">
    <property type="entry name" value="NADPH_pterin_aldehyde_rdct"/>
</dbReference>
<dbReference type="Pfam" id="PF00106">
    <property type="entry name" value="adh_short"/>
    <property type="match status" value="1"/>
</dbReference>
<dbReference type="AlphaFoldDB" id="A0A0K9PAF4"/>
<name>A0A0K9PAF4_ZOSMR</name>
<dbReference type="SUPFAM" id="SSF51735">
    <property type="entry name" value="NAD(P)-binding Rossmann-fold domains"/>
    <property type="match status" value="1"/>
</dbReference>
<gene>
    <name evidence="2" type="ORF">ZOSMA_304G00130</name>
</gene>